<dbReference type="RefSeq" id="WP_109646490.1">
    <property type="nucleotide sequence ID" value="NZ_QGGB01000005.1"/>
</dbReference>
<evidence type="ECO:0000256" key="3">
    <source>
        <dbReference type="ARBA" id="ARBA00022692"/>
    </source>
</evidence>
<feature type="transmembrane region" description="Helical" evidence="6">
    <location>
        <begin position="6"/>
        <end position="23"/>
    </location>
</feature>
<evidence type="ECO:0000256" key="2">
    <source>
        <dbReference type="ARBA" id="ARBA00009012"/>
    </source>
</evidence>
<evidence type="ECO:0000256" key="4">
    <source>
        <dbReference type="ARBA" id="ARBA00022989"/>
    </source>
</evidence>
<keyword evidence="3 6" id="KW-0812">Transmembrane</keyword>
<feature type="transmembrane region" description="Helical" evidence="6">
    <location>
        <begin position="262"/>
        <end position="282"/>
    </location>
</feature>
<comment type="similarity">
    <text evidence="2">Belongs to the TMEM19 family.</text>
</comment>
<organism evidence="7 8">
    <name type="scientific">Rhodohalobacter mucosus</name>
    <dbReference type="NCBI Taxonomy" id="2079485"/>
    <lineage>
        <taxon>Bacteria</taxon>
        <taxon>Pseudomonadati</taxon>
        <taxon>Balneolota</taxon>
        <taxon>Balneolia</taxon>
        <taxon>Balneolales</taxon>
        <taxon>Balneolaceae</taxon>
        <taxon>Rhodohalobacter</taxon>
    </lineage>
</organism>
<comment type="subcellular location">
    <subcellularLocation>
        <location evidence="1">Membrane</location>
        <topology evidence="1">Multi-pass membrane protein</topology>
    </subcellularLocation>
</comment>
<dbReference type="PANTHER" id="PTHR13353">
    <property type="entry name" value="TRANSMEMBRANE PROTEIN 19"/>
    <property type="match status" value="1"/>
</dbReference>
<feature type="transmembrane region" description="Helical" evidence="6">
    <location>
        <begin position="57"/>
        <end position="81"/>
    </location>
</feature>
<feature type="transmembrane region" description="Helical" evidence="6">
    <location>
        <begin position="116"/>
        <end position="134"/>
    </location>
</feature>
<proteinExistence type="inferred from homology"/>
<dbReference type="OrthoDB" id="1524445at2"/>
<accession>A0A316TU24</accession>
<name>A0A316TU24_9BACT</name>
<evidence type="ECO:0008006" key="9">
    <source>
        <dbReference type="Google" id="ProtNLM"/>
    </source>
</evidence>
<dbReference type="PANTHER" id="PTHR13353:SF5">
    <property type="entry name" value="TRANSMEMBRANE PROTEIN 19"/>
    <property type="match status" value="1"/>
</dbReference>
<keyword evidence="4 6" id="KW-1133">Transmembrane helix</keyword>
<evidence type="ECO:0000256" key="5">
    <source>
        <dbReference type="ARBA" id="ARBA00023136"/>
    </source>
</evidence>
<evidence type="ECO:0000256" key="1">
    <source>
        <dbReference type="ARBA" id="ARBA00004141"/>
    </source>
</evidence>
<protein>
    <recommendedName>
        <fullName evidence="9">TIGR00297 family protein</fullName>
    </recommendedName>
</protein>
<reference evidence="7 8" key="1">
    <citation type="submission" date="2018-05" db="EMBL/GenBank/DDBJ databases">
        <title>Rhodohalobacter halophilus gen. nov., sp. nov., a moderately halophilic member of the family Balneolaceae.</title>
        <authorList>
            <person name="Liu Z.-W."/>
        </authorList>
    </citation>
    <scope>NUCLEOTIDE SEQUENCE [LARGE SCALE GENOMIC DNA]</scope>
    <source>
        <strain evidence="7 8">8A47</strain>
    </source>
</reference>
<dbReference type="InterPro" id="IPR002794">
    <property type="entry name" value="DUF92_TMEM19"/>
</dbReference>
<evidence type="ECO:0000256" key="6">
    <source>
        <dbReference type="SAM" id="Phobius"/>
    </source>
</evidence>
<evidence type="ECO:0000313" key="7">
    <source>
        <dbReference type="EMBL" id="PWN07141.1"/>
    </source>
</evidence>
<dbReference type="GO" id="GO:0016020">
    <property type="term" value="C:membrane"/>
    <property type="evidence" value="ECO:0007669"/>
    <property type="project" value="UniProtKB-SubCell"/>
</dbReference>
<dbReference type="Pfam" id="PF01940">
    <property type="entry name" value="DUF92"/>
    <property type="match status" value="1"/>
</dbReference>
<dbReference type="AlphaFoldDB" id="A0A316TU24"/>
<gene>
    <name evidence="7" type="ORF">DDZ15_07715</name>
</gene>
<feature type="transmembrane region" description="Helical" evidence="6">
    <location>
        <begin position="30"/>
        <end position="51"/>
    </location>
</feature>
<feature type="transmembrane region" description="Helical" evidence="6">
    <location>
        <begin position="211"/>
        <end position="236"/>
    </location>
</feature>
<comment type="caution">
    <text evidence="7">The sequence shown here is derived from an EMBL/GenBank/DDBJ whole genome shotgun (WGS) entry which is preliminary data.</text>
</comment>
<dbReference type="Proteomes" id="UP000245533">
    <property type="component" value="Unassembled WGS sequence"/>
</dbReference>
<feature type="transmembrane region" description="Helical" evidence="6">
    <location>
        <begin position="184"/>
        <end position="205"/>
    </location>
</feature>
<keyword evidence="8" id="KW-1185">Reference proteome</keyword>
<evidence type="ECO:0000313" key="8">
    <source>
        <dbReference type="Proteomes" id="UP000245533"/>
    </source>
</evidence>
<sequence length="284" mass="31328">MDRLTNYFFGLLIIYLFIMEGRANDHLMILTGLGLSMVIAYLAFLLKWITLDAVKPVIILGTVTLGFGGWWLALALIYFFLSSSLLSMLRKRLNPEEELDFTPGTTSAPDYRRDGFQVWANGFWLATFVTVWFLTGIDTFWIASLAVIAAATSDTWATEIGTIRPGKTRRIDTFRLVEPGTDGGISFKGILAALLGSFSTALFILPVFGYIVITATIVFVSGFLGSLIDSMVGAVYQNREENELEESGGHFSRSPQVQRNNLVNWVATGTGGLLTLIILNIISL</sequence>
<dbReference type="EMBL" id="QGGB01000005">
    <property type="protein sequence ID" value="PWN07141.1"/>
    <property type="molecule type" value="Genomic_DNA"/>
</dbReference>
<keyword evidence="5 6" id="KW-0472">Membrane</keyword>